<feature type="transmembrane region" description="Helical" evidence="1">
    <location>
        <begin position="212"/>
        <end position="232"/>
    </location>
</feature>
<dbReference type="Pfam" id="PF01578">
    <property type="entry name" value="Cytochrom_C_asm"/>
    <property type="match status" value="1"/>
</dbReference>
<dbReference type="GO" id="GO:0020037">
    <property type="term" value="F:heme binding"/>
    <property type="evidence" value="ECO:0007669"/>
    <property type="project" value="InterPro"/>
</dbReference>
<evidence type="ECO:0000256" key="1">
    <source>
        <dbReference type="SAM" id="Phobius"/>
    </source>
</evidence>
<dbReference type="EMBL" id="BKAG01000015">
    <property type="protein sequence ID" value="GEP43123.1"/>
    <property type="molecule type" value="Genomic_DNA"/>
</dbReference>
<feature type="transmembrane region" description="Helical" evidence="1">
    <location>
        <begin position="90"/>
        <end position="111"/>
    </location>
</feature>
<comment type="caution">
    <text evidence="3">The sequence shown here is derived from an EMBL/GenBank/DDBJ whole genome shotgun (WGS) entry which is preliminary data.</text>
</comment>
<feature type="transmembrane region" description="Helical" evidence="1">
    <location>
        <begin position="180"/>
        <end position="200"/>
    </location>
</feature>
<feature type="domain" description="Cytochrome c assembly protein" evidence="2">
    <location>
        <begin position="66"/>
        <end position="258"/>
    </location>
</feature>
<dbReference type="GO" id="GO:0017004">
    <property type="term" value="P:cytochrome complex assembly"/>
    <property type="evidence" value="ECO:0007669"/>
    <property type="project" value="InterPro"/>
</dbReference>
<dbReference type="PANTHER" id="PTHR38034:SF1">
    <property type="entry name" value="INNER MEMBRANE PROTEIN YPJD"/>
    <property type="match status" value="1"/>
</dbReference>
<proteinExistence type="predicted"/>
<organism evidence="3 4">
    <name type="scientific">Brevifollis gellanilyticus</name>
    <dbReference type="NCBI Taxonomy" id="748831"/>
    <lineage>
        <taxon>Bacteria</taxon>
        <taxon>Pseudomonadati</taxon>
        <taxon>Verrucomicrobiota</taxon>
        <taxon>Verrucomicrobiia</taxon>
        <taxon>Verrucomicrobiales</taxon>
        <taxon>Verrucomicrobiaceae</taxon>
    </lineage>
</organism>
<accession>A0A512M8U7</accession>
<dbReference type="AlphaFoldDB" id="A0A512M8U7"/>
<dbReference type="Proteomes" id="UP000321577">
    <property type="component" value="Unassembled WGS sequence"/>
</dbReference>
<evidence type="ECO:0000313" key="3">
    <source>
        <dbReference type="EMBL" id="GEP43123.1"/>
    </source>
</evidence>
<gene>
    <name evidence="3" type="ORF">BGE01nite_24140</name>
</gene>
<evidence type="ECO:0000259" key="2">
    <source>
        <dbReference type="Pfam" id="PF01578"/>
    </source>
</evidence>
<dbReference type="InterPro" id="IPR052372">
    <property type="entry name" value="YpjD/HemX"/>
</dbReference>
<dbReference type="PANTHER" id="PTHR38034">
    <property type="entry name" value="INNER MEMBRANE PROTEIN YPJD"/>
    <property type="match status" value="1"/>
</dbReference>
<keyword evidence="1" id="KW-0472">Membrane</keyword>
<reference evidence="3 4" key="1">
    <citation type="submission" date="2019-07" db="EMBL/GenBank/DDBJ databases">
        <title>Whole genome shotgun sequence of Brevifollis gellanilyticus NBRC 108608.</title>
        <authorList>
            <person name="Hosoyama A."/>
            <person name="Uohara A."/>
            <person name="Ohji S."/>
            <person name="Ichikawa N."/>
        </authorList>
    </citation>
    <scope>NUCLEOTIDE SEQUENCE [LARGE SCALE GENOMIC DNA]</scope>
    <source>
        <strain evidence="3 4">NBRC 108608</strain>
    </source>
</reference>
<feature type="transmembrane region" description="Helical" evidence="1">
    <location>
        <begin position="132"/>
        <end position="154"/>
    </location>
</feature>
<protein>
    <recommendedName>
        <fullName evidence="2">Cytochrome c assembly protein domain-containing protein</fullName>
    </recommendedName>
</protein>
<dbReference type="InterPro" id="IPR002541">
    <property type="entry name" value="Cyt_c_assembly"/>
</dbReference>
<name>A0A512M8U7_9BACT</name>
<keyword evidence="4" id="KW-1185">Reference proteome</keyword>
<feature type="transmembrane region" description="Helical" evidence="1">
    <location>
        <begin position="238"/>
        <end position="256"/>
    </location>
</feature>
<sequence length="260" mass="28731">MPPDRQLLLLATAAFLAAVVPAARALLSGHWRTTRQWIPMLIGFALQTGAVYLRGEAVRQCPMKSLSDVLVFIAWSVVLLYFLVGPTYHVSLLGIFTAPVVTLLHGLAFVVPNAFPDYSLKAKIDPYVELHAALALIAYAAFALACITGVMYLLQERLLKRHRIHGLFYQLPPIQDLSKAIKKLVLLGLILLSASLAISFKLTTPISNPKLIFAWVVWGLYAVIGLIMWRHVLSPRQTAWLAAVGFVIPFISLWLVTSHG</sequence>
<keyword evidence="1" id="KW-0812">Transmembrane</keyword>
<feature type="transmembrane region" description="Helical" evidence="1">
    <location>
        <begin position="65"/>
        <end position="84"/>
    </location>
</feature>
<dbReference type="RefSeq" id="WP_146850705.1">
    <property type="nucleotide sequence ID" value="NZ_BKAG01000015.1"/>
</dbReference>
<evidence type="ECO:0000313" key="4">
    <source>
        <dbReference type="Proteomes" id="UP000321577"/>
    </source>
</evidence>
<keyword evidence="1" id="KW-1133">Transmembrane helix</keyword>
<dbReference type="OrthoDB" id="199532at2"/>